<feature type="compositionally biased region" description="Basic and acidic residues" evidence="1">
    <location>
        <begin position="326"/>
        <end position="356"/>
    </location>
</feature>
<feature type="compositionally biased region" description="Basic residues" evidence="1">
    <location>
        <begin position="278"/>
        <end position="299"/>
    </location>
</feature>
<accession>A0A4U7BE00</accession>
<protein>
    <submittedName>
        <fullName evidence="2">Uncharacterized protein</fullName>
    </submittedName>
</protein>
<feature type="compositionally biased region" description="Polar residues" evidence="1">
    <location>
        <begin position="398"/>
        <end position="411"/>
    </location>
</feature>
<feature type="compositionally biased region" description="Acidic residues" evidence="1">
    <location>
        <begin position="232"/>
        <end position="246"/>
    </location>
</feature>
<feature type="compositionally biased region" description="Polar residues" evidence="1">
    <location>
        <begin position="373"/>
        <end position="385"/>
    </location>
</feature>
<feature type="compositionally biased region" description="Acidic residues" evidence="1">
    <location>
        <begin position="186"/>
        <end position="198"/>
    </location>
</feature>
<evidence type="ECO:0000313" key="3">
    <source>
        <dbReference type="Proteomes" id="UP000308133"/>
    </source>
</evidence>
<feature type="region of interest" description="Disordered" evidence="1">
    <location>
        <begin position="106"/>
        <end position="142"/>
    </location>
</feature>
<name>A0A4U7BE00_9PEZI</name>
<dbReference type="Proteomes" id="UP000308133">
    <property type="component" value="Unassembled WGS sequence"/>
</dbReference>
<evidence type="ECO:0000256" key="1">
    <source>
        <dbReference type="SAM" id="MobiDB-lite"/>
    </source>
</evidence>
<feature type="compositionally biased region" description="Low complexity" evidence="1">
    <location>
        <begin position="112"/>
        <end position="122"/>
    </location>
</feature>
<evidence type="ECO:0000313" key="2">
    <source>
        <dbReference type="EMBL" id="TKX26237.1"/>
    </source>
</evidence>
<feature type="compositionally biased region" description="Polar residues" evidence="1">
    <location>
        <begin position="434"/>
        <end position="450"/>
    </location>
</feature>
<feature type="compositionally biased region" description="Basic and acidic residues" evidence="1">
    <location>
        <begin position="386"/>
        <end position="395"/>
    </location>
</feature>
<feature type="region of interest" description="Disordered" evidence="1">
    <location>
        <begin position="170"/>
        <end position="459"/>
    </location>
</feature>
<reference evidence="2 3" key="1">
    <citation type="submission" date="2018-02" db="EMBL/GenBank/DDBJ databases">
        <title>Draft genome sequences of Elsinoe sp., causing black scab on jojoba.</title>
        <authorList>
            <person name="Stodart B."/>
            <person name="Jeffress S."/>
            <person name="Ash G."/>
            <person name="Arun Chinnappa K."/>
        </authorList>
    </citation>
    <scope>NUCLEOTIDE SEQUENCE [LARGE SCALE GENOMIC DNA]</scope>
    <source>
        <strain evidence="2 3">Hillstone_2</strain>
    </source>
</reference>
<dbReference type="AlphaFoldDB" id="A0A4U7BE00"/>
<feature type="compositionally biased region" description="Low complexity" evidence="1">
    <location>
        <begin position="255"/>
        <end position="268"/>
    </location>
</feature>
<gene>
    <name evidence="2" type="ORF">C1H76_1590</name>
</gene>
<proteinExistence type="predicted"/>
<organism evidence="2 3">
    <name type="scientific">Elsinoe australis</name>
    <dbReference type="NCBI Taxonomy" id="40998"/>
    <lineage>
        <taxon>Eukaryota</taxon>
        <taxon>Fungi</taxon>
        <taxon>Dikarya</taxon>
        <taxon>Ascomycota</taxon>
        <taxon>Pezizomycotina</taxon>
        <taxon>Dothideomycetes</taxon>
        <taxon>Dothideomycetidae</taxon>
        <taxon>Myriangiales</taxon>
        <taxon>Elsinoaceae</taxon>
        <taxon>Elsinoe</taxon>
    </lineage>
</organism>
<dbReference type="EMBL" id="PTQR01000014">
    <property type="protein sequence ID" value="TKX26237.1"/>
    <property type="molecule type" value="Genomic_DNA"/>
</dbReference>
<sequence length="459" mass="50295">MYRRNDPRFRRTLNEISQTIESANETAQARVYVFGQSYINPCLSSISSCFQPCLDHCFPGRDQRGRKTRGRGRAELNFDFYDDWEEDETDGLLGWDDEEYDGFLSGPASYGAAQQQPARQRAMSYGTRRDAKGRRKSDAGAEEGSSYFGFINKLTGKLGKSKGLRYKPSAAGLQEHPGASKALGDTESEPLMTDESDGDAVGRRKRHGRNRSGTTGSQQTTSSFSSRGDLFPSEDEDDAVMLDDEFAMVLERRNTGTGSSGPDDSSSGVIATGQRPRLGSRKSTRTRSSRSTPRSKRSSRAASNGSPVRAEDPDPATIIIPTLNELKQEEEQARVEEEVALERRRSAAQKLAEERGLNASSSPISVRTPAEPGSTSDRQQSQEAYDTQHKSEAKKSFHSINTLNPPVTPSRSDGGEAGTQSHSGYDDFGDFEDSPNTPAAASHEPQSSSFEAARLPRFL</sequence>
<comment type="caution">
    <text evidence="2">The sequence shown here is derived from an EMBL/GenBank/DDBJ whole genome shotgun (WGS) entry which is preliminary data.</text>
</comment>
<feature type="compositionally biased region" description="Low complexity" evidence="1">
    <location>
        <begin position="212"/>
        <end position="226"/>
    </location>
</feature>